<dbReference type="PANTHER" id="PTHR16943:SF8">
    <property type="entry name" value="2-METHYLCITRATE DEHYDRATASE"/>
    <property type="match status" value="1"/>
</dbReference>
<proteinExistence type="inferred from homology"/>
<dbReference type="Pfam" id="PF03972">
    <property type="entry name" value="MmgE_PrpD_N"/>
    <property type="match status" value="1"/>
</dbReference>
<dbReference type="Gene3D" id="1.10.4100.10">
    <property type="entry name" value="2-methylcitrate dehydratase PrpD"/>
    <property type="match status" value="1"/>
</dbReference>
<dbReference type="InterPro" id="IPR045337">
    <property type="entry name" value="MmgE_PrpD_C"/>
</dbReference>
<sequence>MTAVHDTTHDTPAAGAFAQAPALERALVDHIAGTGFADLPDAAVEAARSALLWFLATAVAGSGAPGSDAIAAYAADLGGSGDAPILGTGTTTSPEAAAFANAAFAKAHEWEDKYWLSPGGGYAMGYAVVAAALGAAERAAGADGRTLLTAVALATDVQARMLEAAVVADPLTLSPTRTPWNPTYLFSNYGAAVAAGKVAGLDRDQLVNALGLTHAQACGNFQGQMEGVLGIRLQAGFVVRNGLTAVGLAQRGIDGARQFISGKHGFYDLHFPGAQVDLDRLVRDLGRELLGARLGFKAYPCGVVAHPVLDAARAVRDAVDLTRVARIRVYGTRSLHIMSEPIDAKRDPVSPIQAQFSLPWVVACVLRDGDLRLDHLRPEALNGEDLRRLAQHVEVVMEADRSGVVLEVVDSAGRTTTSDEVTAGKGHPDNPLTREDMIAVYHQGLRHAARPIPADMAAAALAMVLDADSVDDVRELARRLG</sequence>
<keyword evidence="5" id="KW-1185">Reference proteome</keyword>
<dbReference type="PANTHER" id="PTHR16943">
    <property type="entry name" value="2-METHYLCITRATE DEHYDRATASE-RELATED"/>
    <property type="match status" value="1"/>
</dbReference>
<dbReference type="InterPro" id="IPR045336">
    <property type="entry name" value="MmgE_PrpD_N"/>
</dbReference>
<comment type="similarity">
    <text evidence="1">Belongs to the PrpD family.</text>
</comment>
<feature type="domain" description="MmgE/PrpD C-terminal" evidence="3">
    <location>
        <begin position="299"/>
        <end position="439"/>
    </location>
</feature>
<evidence type="ECO:0000313" key="5">
    <source>
        <dbReference type="Proteomes" id="UP001500804"/>
    </source>
</evidence>
<evidence type="ECO:0008006" key="6">
    <source>
        <dbReference type="Google" id="ProtNLM"/>
    </source>
</evidence>
<evidence type="ECO:0000259" key="2">
    <source>
        <dbReference type="Pfam" id="PF03972"/>
    </source>
</evidence>
<feature type="domain" description="MmgE/PrpD N-terminal" evidence="2">
    <location>
        <begin position="26"/>
        <end position="277"/>
    </location>
</feature>
<accession>A0ABP9NRZ9</accession>
<dbReference type="InterPro" id="IPR036148">
    <property type="entry name" value="MmgE/PrpD_sf"/>
</dbReference>
<evidence type="ECO:0000256" key="1">
    <source>
        <dbReference type="ARBA" id="ARBA00006174"/>
    </source>
</evidence>
<name>A0ABP9NRZ9_9PSEU</name>
<dbReference type="InterPro" id="IPR005656">
    <property type="entry name" value="MmgE_PrpD"/>
</dbReference>
<dbReference type="EMBL" id="BAABJO010000014">
    <property type="protein sequence ID" value="GAA5125848.1"/>
    <property type="molecule type" value="Genomic_DNA"/>
</dbReference>
<dbReference type="InterPro" id="IPR042183">
    <property type="entry name" value="MmgE/PrpD_sf_1"/>
</dbReference>
<organism evidence="4 5">
    <name type="scientific">Pseudonocardia adelaidensis</name>
    <dbReference type="NCBI Taxonomy" id="648754"/>
    <lineage>
        <taxon>Bacteria</taxon>
        <taxon>Bacillati</taxon>
        <taxon>Actinomycetota</taxon>
        <taxon>Actinomycetes</taxon>
        <taxon>Pseudonocardiales</taxon>
        <taxon>Pseudonocardiaceae</taxon>
        <taxon>Pseudonocardia</taxon>
    </lineage>
</organism>
<dbReference type="Pfam" id="PF19305">
    <property type="entry name" value="MmgE_PrpD_C"/>
    <property type="match status" value="1"/>
</dbReference>
<dbReference type="InterPro" id="IPR042188">
    <property type="entry name" value="MmgE/PrpD_sf_2"/>
</dbReference>
<dbReference type="Proteomes" id="UP001500804">
    <property type="component" value="Unassembled WGS sequence"/>
</dbReference>
<evidence type="ECO:0000313" key="4">
    <source>
        <dbReference type="EMBL" id="GAA5125848.1"/>
    </source>
</evidence>
<dbReference type="Gene3D" id="3.30.1330.120">
    <property type="entry name" value="2-methylcitrate dehydratase PrpD"/>
    <property type="match status" value="1"/>
</dbReference>
<dbReference type="SUPFAM" id="SSF103378">
    <property type="entry name" value="2-methylcitrate dehydratase PrpD"/>
    <property type="match status" value="1"/>
</dbReference>
<evidence type="ECO:0000259" key="3">
    <source>
        <dbReference type="Pfam" id="PF19305"/>
    </source>
</evidence>
<comment type="caution">
    <text evidence="4">The sequence shown here is derived from an EMBL/GenBank/DDBJ whole genome shotgun (WGS) entry which is preliminary data.</text>
</comment>
<reference evidence="5" key="1">
    <citation type="journal article" date="2019" name="Int. J. Syst. Evol. Microbiol.">
        <title>The Global Catalogue of Microorganisms (GCM) 10K type strain sequencing project: providing services to taxonomists for standard genome sequencing and annotation.</title>
        <authorList>
            <consortium name="The Broad Institute Genomics Platform"/>
            <consortium name="The Broad Institute Genome Sequencing Center for Infectious Disease"/>
            <person name="Wu L."/>
            <person name="Ma J."/>
        </authorList>
    </citation>
    <scope>NUCLEOTIDE SEQUENCE [LARGE SCALE GENOMIC DNA]</scope>
    <source>
        <strain evidence="5">JCM 18302</strain>
    </source>
</reference>
<dbReference type="RefSeq" id="WP_345606791.1">
    <property type="nucleotide sequence ID" value="NZ_BAABJO010000014.1"/>
</dbReference>
<gene>
    <name evidence="4" type="ORF">GCM10023320_40810</name>
</gene>
<protein>
    <recommendedName>
        <fullName evidence="6">2-methylcitrate dehydratase PrpD</fullName>
    </recommendedName>
</protein>